<comment type="caution">
    <text evidence="1">The sequence shown here is derived from an EMBL/GenBank/DDBJ whole genome shotgun (WGS) entry which is preliminary data.</text>
</comment>
<dbReference type="Proteomes" id="UP000238322">
    <property type="component" value="Unassembled WGS sequence"/>
</dbReference>
<reference evidence="1 2" key="1">
    <citation type="submission" date="2018-02" db="EMBL/GenBank/DDBJ databases">
        <title>Comparative genomes isolates from brazilian mangrove.</title>
        <authorList>
            <person name="Araujo J.E."/>
            <person name="Taketani R.G."/>
            <person name="Silva M.C.P."/>
            <person name="Loureco M.V."/>
            <person name="Andreote F.D."/>
        </authorList>
    </citation>
    <scope>NUCLEOTIDE SEQUENCE [LARGE SCALE GENOMIC DNA]</scope>
    <source>
        <strain evidence="1 2">Hex-1 MGV</strain>
    </source>
</reference>
<organism evidence="1 2">
    <name type="scientific">Blastopirellula marina</name>
    <dbReference type="NCBI Taxonomy" id="124"/>
    <lineage>
        <taxon>Bacteria</taxon>
        <taxon>Pseudomonadati</taxon>
        <taxon>Planctomycetota</taxon>
        <taxon>Planctomycetia</taxon>
        <taxon>Pirellulales</taxon>
        <taxon>Pirellulaceae</taxon>
        <taxon>Blastopirellula</taxon>
    </lineage>
</organism>
<dbReference type="PROSITE" id="PS51257">
    <property type="entry name" value="PROKAR_LIPOPROTEIN"/>
    <property type="match status" value="1"/>
</dbReference>
<dbReference type="AlphaFoldDB" id="A0A2S8FZ67"/>
<sequence>MKWDRRSPFARQGVMMVRASFFVTGVLLIAFSGCSCSPTPPPLTTGPASNAGQLFDLIQREDIEGASQLILEDPTVFSASDAPEVFQYSEDEFAALSHTYRTELMSKVLIVVGQVKTVVRGMIEKADQLQADGHDEEAEKYREAVRDFGHALNSDEHLLVFRQMGTAFEQVGKQ</sequence>
<proteinExistence type="predicted"/>
<accession>A0A2S8FZ67</accession>
<gene>
    <name evidence="1" type="ORF">C5Y83_05975</name>
</gene>
<protein>
    <submittedName>
        <fullName evidence="1">Uncharacterized protein</fullName>
    </submittedName>
</protein>
<name>A0A2S8FZ67_9BACT</name>
<evidence type="ECO:0000313" key="2">
    <source>
        <dbReference type="Proteomes" id="UP000238322"/>
    </source>
</evidence>
<evidence type="ECO:0000313" key="1">
    <source>
        <dbReference type="EMBL" id="PQO37489.1"/>
    </source>
</evidence>
<dbReference type="EMBL" id="PUHY01000005">
    <property type="protein sequence ID" value="PQO37489.1"/>
    <property type="molecule type" value="Genomic_DNA"/>
</dbReference>